<sequence length="69" mass="8141">MKHEELEEFLKSLPDASGVEWINFDEHGFSRDIKFEVFGKVYLIEWYHNACTLNVGSLLVPFEMVTKIY</sequence>
<reference evidence="1" key="1">
    <citation type="journal article" date="2014" name="Front. Microbiol.">
        <title>High frequency of phylogenetically diverse reductive dehalogenase-homologous genes in deep subseafloor sedimentary metagenomes.</title>
        <authorList>
            <person name="Kawai M."/>
            <person name="Futagami T."/>
            <person name="Toyoda A."/>
            <person name="Takaki Y."/>
            <person name="Nishi S."/>
            <person name="Hori S."/>
            <person name="Arai W."/>
            <person name="Tsubouchi T."/>
            <person name="Morono Y."/>
            <person name="Uchiyama I."/>
            <person name="Ito T."/>
            <person name="Fujiyama A."/>
            <person name="Inagaki F."/>
            <person name="Takami H."/>
        </authorList>
    </citation>
    <scope>NUCLEOTIDE SEQUENCE</scope>
    <source>
        <strain evidence="1">Expedition CK06-06</strain>
    </source>
</reference>
<proteinExistence type="predicted"/>
<protein>
    <submittedName>
        <fullName evidence="1">Uncharacterized protein</fullName>
    </submittedName>
</protein>
<name>X0YAJ8_9ZZZZ</name>
<comment type="caution">
    <text evidence="1">The sequence shown here is derived from an EMBL/GenBank/DDBJ whole genome shotgun (WGS) entry which is preliminary data.</text>
</comment>
<gene>
    <name evidence="1" type="ORF">S01H1_78437</name>
</gene>
<dbReference type="EMBL" id="BARS01052794">
    <property type="protein sequence ID" value="GAG45753.1"/>
    <property type="molecule type" value="Genomic_DNA"/>
</dbReference>
<accession>X0YAJ8</accession>
<feature type="non-terminal residue" evidence="1">
    <location>
        <position position="69"/>
    </location>
</feature>
<dbReference type="AlphaFoldDB" id="X0YAJ8"/>
<organism evidence="1">
    <name type="scientific">marine sediment metagenome</name>
    <dbReference type="NCBI Taxonomy" id="412755"/>
    <lineage>
        <taxon>unclassified sequences</taxon>
        <taxon>metagenomes</taxon>
        <taxon>ecological metagenomes</taxon>
    </lineage>
</organism>
<evidence type="ECO:0000313" key="1">
    <source>
        <dbReference type="EMBL" id="GAG45753.1"/>
    </source>
</evidence>